<reference evidence="4" key="2">
    <citation type="journal article" date="2024" name="Plant">
        <title>Genomic evolution and insights into agronomic trait innovations of Sesamum species.</title>
        <authorList>
            <person name="Miao H."/>
            <person name="Wang L."/>
            <person name="Qu L."/>
            <person name="Liu H."/>
            <person name="Sun Y."/>
            <person name="Le M."/>
            <person name="Wang Q."/>
            <person name="Wei S."/>
            <person name="Zheng Y."/>
            <person name="Lin W."/>
            <person name="Duan Y."/>
            <person name="Cao H."/>
            <person name="Xiong S."/>
            <person name="Wang X."/>
            <person name="Wei L."/>
            <person name="Li C."/>
            <person name="Ma Q."/>
            <person name="Ju M."/>
            <person name="Zhao R."/>
            <person name="Li G."/>
            <person name="Mu C."/>
            <person name="Tian Q."/>
            <person name="Mei H."/>
            <person name="Zhang T."/>
            <person name="Gao T."/>
            <person name="Zhang H."/>
        </authorList>
    </citation>
    <scope>NUCLEOTIDE SEQUENCE</scope>
    <source>
        <strain evidence="4">KEN1</strain>
    </source>
</reference>
<dbReference type="EMBL" id="JACGWN010000012">
    <property type="protein sequence ID" value="KAL0417162.1"/>
    <property type="molecule type" value="Genomic_DNA"/>
</dbReference>
<protein>
    <recommendedName>
        <fullName evidence="3">Disease resistance protein winged helix domain-containing protein</fullName>
    </recommendedName>
</protein>
<organism evidence="4">
    <name type="scientific">Sesamum latifolium</name>
    <dbReference type="NCBI Taxonomy" id="2727402"/>
    <lineage>
        <taxon>Eukaryota</taxon>
        <taxon>Viridiplantae</taxon>
        <taxon>Streptophyta</taxon>
        <taxon>Embryophyta</taxon>
        <taxon>Tracheophyta</taxon>
        <taxon>Spermatophyta</taxon>
        <taxon>Magnoliopsida</taxon>
        <taxon>eudicotyledons</taxon>
        <taxon>Gunneridae</taxon>
        <taxon>Pentapetalae</taxon>
        <taxon>asterids</taxon>
        <taxon>lamiids</taxon>
        <taxon>Lamiales</taxon>
        <taxon>Pedaliaceae</taxon>
        <taxon>Sesamum</taxon>
    </lineage>
</organism>
<comment type="caution">
    <text evidence="4">The sequence shown here is derived from an EMBL/GenBank/DDBJ whole genome shotgun (WGS) entry which is preliminary data.</text>
</comment>
<dbReference type="Pfam" id="PF23559">
    <property type="entry name" value="WHD_DRP"/>
    <property type="match status" value="1"/>
</dbReference>
<dbReference type="Gene3D" id="1.20.5.4130">
    <property type="match status" value="1"/>
</dbReference>
<dbReference type="PANTHER" id="PTHR15140:SF33">
    <property type="entry name" value="LATE BLIGHT RESISTANCE PROTEIN HOMOLOG R1A-3 ISOFORM X1"/>
    <property type="match status" value="1"/>
</dbReference>
<dbReference type="PANTHER" id="PTHR15140">
    <property type="entry name" value="TUBULIN-SPECIFIC CHAPERONE E"/>
    <property type="match status" value="1"/>
</dbReference>
<keyword evidence="2" id="KW-0067">ATP-binding</keyword>
<evidence type="ECO:0000259" key="3">
    <source>
        <dbReference type="Pfam" id="PF23559"/>
    </source>
</evidence>
<evidence type="ECO:0000256" key="2">
    <source>
        <dbReference type="ARBA" id="ARBA00022840"/>
    </source>
</evidence>
<dbReference type="AlphaFoldDB" id="A0AAW2UJG6"/>
<evidence type="ECO:0000256" key="1">
    <source>
        <dbReference type="ARBA" id="ARBA00022741"/>
    </source>
</evidence>
<gene>
    <name evidence="4" type="ORF">Slati_3548100</name>
</gene>
<dbReference type="InterPro" id="IPR032675">
    <property type="entry name" value="LRR_dom_sf"/>
</dbReference>
<sequence>MFNILAAVVGFIWTRNRSRKVQFLQDFLEVHSQRISPEMEDLARQLVVLVDDADDIIDFHVANQLREGFQDESLPTIALTSFCQYIDKIVEKFDSITEKLMMVKEEWVDVQEQQPEVSMPVGSTALPYSDENAMVGFDERLFQVVDELTRDESNLQILPIVGMGGGKSLEEAAEEYLKDLTERNLIFIRKKTRRGNIRTCGVHDILRELCFREYNKEHLIRVPRSQRIAFQVQPKYDFCFLCGHLPDRLNRIHLRELVGLRSSTVASPLVCEACNNMYPDLNRLRWVKVFDPDNDQSSETFPQHTKLWYLAVEDQHATMVDYLLEWKIVFPNTISLLWNLQILDLDLFYMDTHTLVLSSEIWEIPKLRHLNVQSYRLPDPLVNDLEGQDFTILEYLSTLSSEGFRCMEEVVKRIPNLKKLNASYQSYSGDASDRSLSNLVQLNKLESLSLKSYSFLEDITFPTSLKKLSLWSCEIPWEKMTIIDSSLPNLEVLKLNNAFCGQEWNPTEGKFLRLKVLYISCCDLMLWGAEDIHFSNLQCLSLEGMFKLEKIPLSIGDISTLLSIHLDFCSESAINSAMEILTEQKENGNEGLQVYVDGKQVSVSL</sequence>
<dbReference type="SUPFAM" id="SSF52058">
    <property type="entry name" value="L domain-like"/>
    <property type="match status" value="1"/>
</dbReference>
<accession>A0AAW2UJG6</accession>
<proteinExistence type="predicted"/>
<reference evidence="4" key="1">
    <citation type="submission" date="2020-06" db="EMBL/GenBank/DDBJ databases">
        <authorList>
            <person name="Li T."/>
            <person name="Hu X."/>
            <person name="Zhang T."/>
            <person name="Song X."/>
            <person name="Zhang H."/>
            <person name="Dai N."/>
            <person name="Sheng W."/>
            <person name="Hou X."/>
            <person name="Wei L."/>
        </authorList>
    </citation>
    <scope>NUCLEOTIDE SEQUENCE</scope>
    <source>
        <strain evidence="4">KEN1</strain>
        <tissue evidence="4">Leaf</tissue>
    </source>
</reference>
<name>A0AAW2UJG6_9LAMI</name>
<evidence type="ECO:0000313" key="4">
    <source>
        <dbReference type="EMBL" id="KAL0417162.1"/>
    </source>
</evidence>
<keyword evidence="1" id="KW-0547">Nucleotide-binding</keyword>
<dbReference type="Gene3D" id="3.80.10.10">
    <property type="entry name" value="Ribonuclease Inhibitor"/>
    <property type="match status" value="1"/>
</dbReference>
<dbReference type="InterPro" id="IPR058922">
    <property type="entry name" value="WHD_DRP"/>
</dbReference>
<feature type="domain" description="Disease resistance protein winged helix" evidence="3">
    <location>
        <begin position="165"/>
        <end position="209"/>
    </location>
</feature>